<name>A0A0P6BXC6_9CRUS</name>
<reference evidence="1" key="1">
    <citation type="submission" date="2015-10" db="EMBL/GenBank/DDBJ databases">
        <title>EvidentialGene: Evidence-directed Construction of Complete mRNA Transcriptomes without Genomes.</title>
        <authorList>
            <person name="Gilbert D.G."/>
        </authorList>
    </citation>
    <scope>NUCLEOTIDE SEQUENCE</scope>
</reference>
<protein>
    <submittedName>
        <fullName evidence="1">Uncharacterized protein</fullName>
    </submittedName>
</protein>
<dbReference type="EMBL" id="GDIQ01007060">
    <property type="protein sequence ID" value="JAN87677.1"/>
    <property type="molecule type" value="Transcribed_RNA"/>
</dbReference>
<sequence>MALISLTVVMLNWIKHYLEFSFNFSRTCSQVKRAAWHCVYSIIFKIKAVATQFESFHHGLTQWLCQFIS</sequence>
<proteinExistence type="predicted"/>
<organism evidence="1">
    <name type="scientific">Daphnia magna</name>
    <dbReference type="NCBI Taxonomy" id="35525"/>
    <lineage>
        <taxon>Eukaryota</taxon>
        <taxon>Metazoa</taxon>
        <taxon>Ecdysozoa</taxon>
        <taxon>Arthropoda</taxon>
        <taxon>Crustacea</taxon>
        <taxon>Branchiopoda</taxon>
        <taxon>Diplostraca</taxon>
        <taxon>Cladocera</taxon>
        <taxon>Anomopoda</taxon>
        <taxon>Daphniidae</taxon>
        <taxon>Daphnia</taxon>
    </lineage>
</organism>
<evidence type="ECO:0000313" key="1">
    <source>
        <dbReference type="EMBL" id="JAN87677.1"/>
    </source>
</evidence>
<accession>A0A0P6BXC6</accession>
<dbReference type="AlphaFoldDB" id="A0A0P6BXC6"/>